<dbReference type="GO" id="GO:0004309">
    <property type="term" value="F:exopolyphosphatase activity"/>
    <property type="evidence" value="ECO:0007669"/>
    <property type="project" value="TreeGrafter"/>
</dbReference>
<dbReference type="EMBL" id="JADFTS010000005">
    <property type="protein sequence ID" value="KAF9605461.1"/>
    <property type="molecule type" value="Genomic_DNA"/>
</dbReference>
<sequence length="484" mass="53649">DNTNILYHHRHRSVESFSDEILSKSAKHSRNKSETVFESQPQLDAAVEVSPASAVHQWFSNILKPHHHVPQDSNDPKPHNNSTNTTTTPQDSSEEEEQTIKKARPPRQPIRKSRFRDVPTATTTTTTTASQPIVNPLSRRNFRPPRPTGAPDEKQLLSPPKNVIESTHRRSISVATCSLSPPGDPDLEPAQRRKSVSSSFDRHKISTTKQLDPIERTKENNVDGVRDLNAFLKEQRLKLARISSGEIKAKAKIILSGSSNSSILCNVPKLGLSLNLRSKEFLGFEVDLENLMMVGQLSMMVVGQEILKTNNEVGSPCTLLTDNYCEDAYDLLQIPVVKTLMLAGILLDTNNLSSSTKFSMNRDSEAVQLLIVGSAPNYRNTFFEQLMQDQCDATFLENLQYNYGKAPKENGNVALVEPMVSVRKSTSTAYQGLVVPTSDKNSNDPKPAQKSGTPQSAPPRAPEPAPREKNKFSIARWFGFGSKG</sequence>
<comment type="caution">
    <text evidence="2">The sequence shown here is derived from an EMBL/GenBank/DDBJ whole genome shotgun (WGS) entry which is preliminary data.</text>
</comment>
<dbReference type="FunFam" id="3.90.1640.10:FF:000010">
    <property type="entry name" value="Uncharacterized protein"/>
    <property type="match status" value="1"/>
</dbReference>
<feature type="compositionally biased region" description="Basic residues" evidence="1">
    <location>
        <begin position="101"/>
        <end position="114"/>
    </location>
</feature>
<dbReference type="OrthoDB" id="374045at2759"/>
<dbReference type="Proteomes" id="UP000631114">
    <property type="component" value="Unassembled WGS sequence"/>
</dbReference>
<accession>A0A835HTH2</accession>
<keyword evidence="3" id="KW-1185">Reference proteome</keyword>
<dbReference type="Gene3D" id="3.90.1640.10">
    <property type="entry name" value="inorganic pyrophosphatase (n-terminal core)"/>
    <property type="match status" value="1"/>
</dbReference>
<reference evidence="2 3" key="1">
    <citation type="submission" date="2020-10" db="EMBL/GenBank/DDBJ databases">
        <title>The Coptis chinensis genome and diversification of protoberbering-type alkaloids.</title>
        <authorList>
            <person name="Wang B."/>
            <person name="Shu S."/>
            <person name="Song C."/>
            <person name="Liu Y."/>
        </authorList>
    </citation>
    <scope>NUCLEOTIDE SEQUENCE [LARGE SCALE GENOMIC DNA]</scope>
    <source>
        <strain evidence="2">HL-2020</strain>
        <tissue evidence="2">Leaf</tissue>
    </source>
</reference>
<evidence type="ECO:0000313" key="2">
    <source>
        <dbReference type="EMBL" id="KAF9605461.1"/>
    </source>
</evidence>
<feature type="compositionally biased region" description="Low complexity" evidence="1">
    <location>
        <begin position="120"/>
        <end position="129"/>
    </location>
</feature>
<dbReference type="AlphaFoldDB" id="A0A835HTH2"/>
<feature type="region of interest" description="Disordered" evidence="1">
    <location>
        <begin position="65"/>
        <end position="203"/>
    </location>
</feature>
<evidence type="ECO:0000256" key="1">
    <source>
        <dbReference type="SAM" id="MobiDB-lite"/>
    </source>
</evidence>
<name>A0A835HTH2_9MAGN</name>
<dbReference type="PANTHER" id="PTHR12112:SF39">
    <property type="entry name" value="EG:152A3.5 PROTEIN (FBGN0003116_PN PROTEIN)"/>
    <property type="match status" value="1"/>
</dbReference>
<proteinExistence type="predicted"/>
<feature type="non-terminal residue" evidence="2">
    <location>
        <position position="1"/>
    </location>
</feature>
<organism evidence="2 3">
    <name type="scientific">Coptis chinensis</name>
    <dbReference type="NCBI Taxonomy" id="261450"/>
    <lineage>
        <taxon>Eukaryota</taxon>
        <taxon>Viridiplantae</taxon>
        <taxon>Streptophyta</taxon>
        <taxon>Embryophyta</taxon>
        <taxon>Tracheophyta</taxon>
        <taxon>Spermatophyta</taxon>
        <taxon>Magnoliopsida</taxon>
        <taxon>Ranunculales</taxon>
        <taxon>Ranunculaceae</taxon>
        <taxon>Coptidoideae</taxon>
        <taxon>Coptis</taxon>
    </lineage>
</organism>
<feature type="region of interest" description="Disordered" evidence="1">
    <location>
        <begin position="431"/>
        <end position="472"/>
    </location>
</feature>
<protein>
    <submittedName>
        <fullName evidence="2">Uncharacterized protein</fullName>
    </submittedName>
</protein>
<dbReference type="PANTHER" id="PTHR12112">
    <property type="entry name" value="BNIP - RELATED"/>
    <property type="match status" value="1"/>
</dbReference>
<evidence type="ECO:0000313" key="3">
    <source>
        <dbReference type="Proteomes" id="UP000631114"/>
    </source>
</evidence>
<gene>
    <name evidence="2" type="ORF">IFM89_017480</name>
</gene>
<dbReference type="GO" id="GO:0005737">
    <property type="term" value="C:cytoplasm"/>
    <property type="evidence" value="ECO:0007669"/>
    <property type="project" value="TreeGrafter"/>
</dbReference>